<proteinExistence type="predicted"/>
<organism evidence="1 2">
    <name type="scientific">Pararge aegeria aegeria</name>
    <dbReference type="NCBI Taxonomy" id="348720"/>
    <lineage>
        <taxon>Eukaryota</taxon>
        <taxon>Metazoa</taxon>
        <taxon>Ecdysozoa</taxon>
        <taxon>Arthropoda</taxon>
        <taxon>Hexapoda</taxon>
        <taxon>Insecta</taxon>
        <taxon>Pterygota</taxon>
        <taxon>Neoptera</taxon>
        <taxon>Endopterygota</taxon>
        <taxon>Lepidoptera</taxon>
        <taxon>Glossata</taxon>
        <taxon>Ditrysia</taxon>
        <taxon>Papilionoidea</taxon>
        <taxon>Nymphalidae</taxon>
        <taxon>Satyrinae</taxon>
        <taxon>Satyrini</taxon>
        <taxon>Parargina</taxon>
        <taxon>Pararge</taxon>
    </lineage>
</organism>
<accession>A0A8S4SG40</accession>
<dbReference type="EMBL" id="CAKXAJ010026232">
    <property type="protein sequence ID" value="CAH2263516.1"/>
    <property type="molecule type" value="Genomic_DNA"/>
</dbReference>
<keyword evidence="2" id="KW-1185">Reference proteome</keyword>
<evidence type="ECO:0000313" key="2">
    <source>
        <dbReference type="Proteomes" id="UP000838756"/>
    </source>
</evidence>
<sequence length="90" mass="10249">MFPARESIVLTVQTLVARFYLGQLVDTTNYINYRQTEARSGFVAPTFVNICEELPPRPVARYPLLSQLLSCYRSQSDSGANYVVQKSKRN</sequence>
<comment type="caution">
    <text evidence="1">The sequence shown here is derived from an EMBL/GenBank/DDBJ whole genome shotgun (WGS) entry which is preliminary data.</text>
</comment>
<evidence type="ECO:0000313" key="1">
    <source>
        <dbReference type="EMBL" id="CAH2263516.1"/>
    </source>
</evidence>
<reference evidence="1" key="1">
    <citation type="submission" date="2022-03" db="EMBL/GenBank/DDBJ databases">
        <authorList>
            <person name="Lindestad O."/>
        </authorList>
    </citation>
    <scope>NUCLEOTIDE SEQUENCE</scope>
</reference>
<name>A0A8S4SG40_9NEOP</name>
<protein>
    <submittedName>
        <fullName evidence="1">Jg13934 protein</fullName>
    </submittedName>
</protein>
<dbReference type="OrthoDB" id="7401488at2759"/>
<dbReference type="AlphaFoldDB" id="A0A8S4SG40"/>
<gene>
    <name evidence="1" type="primary">jg13934</name>
    <name evidence="1" type="ORF">PAEG_LOCUS24384</name>
</gene>
<dbReference type="Proteomes" id="UP000838756">
    <property type="component" value="Unassembled WGS sequence"/>
</dbReference>